<comment type="subunit">
    <text evidence="3">Homotetramer.</text>
</comment>
<dbReference type="InterPro" id="IPR036412">
    <property type="entry name" value="HAD-like_sf"/>
</dbReference>
<dbReference type="GO" id="GO:0016788">
    <property type="term" value="F:hydrolase activity, acting on ester bonds"/>
    <property type="evidence" value="ECO:0007669"/>
    <property type="project" value="InterPro"/>
</dbReference>
<keyword evidence="4 7" id="KW-0479">Metal-binding</keyword>
<dbReference type="GO" id="GO:0008781">
    <property type="term" value="F:N-acylneuraminate cytidylyltransferase activity"/>
    <property type="evidence" value="ECO:0007669"/>
    <property type="project" value="TreeGrafter"/>
</dbReference>
<dbReference type="NCBIfam" id="TIGR01670">
    <property type="entry name" value="KdsC-phosphatas"/>
    <property type="match status" value="1"/>
</dbReference>
<dbReference type="PANTHER" id="PTHR21485">
    <property type="entry name" value="HAD SUPERFAMILY MEMBERS CMAS AND KDSC"/>
    <property type="match status" value="1"/>
</dbReference>
<dbReference type="GO" id="GO:0046872">
    <property type="term" value="F:metal ion binding"/>
    <property type="evidence" value="ECO:0007669"/>
    <property type="project" value="UniProtKB-KW"/>
</dbReference>
<organism evidence="8 9">
    <name type="scientific">Candidatus Limivivens intestinipullorum</name>
    <dbReference type="NCBI Taxonomy" id="2840858"/>
    <lineage>
        <taxon>Bacteria</taxon>
        <taxon>Bacillati</taxon>
        <taxon>Bacillota</taxon>
        <taxon>Clostridia</taxon>
        <taxon>Lachnospirales</taxon>
        <taxon>Lachnospiraceae</taxon>
        <taxon>Lachnospiraceae incertae sedis</taxon>
        <taxon>Candidatus Limivivens</taxon>
    </lineage>
</organism>
<comment type="cofactor">
    <cofactor evidence="1 7">
        <name>Mg(2+)</name>
        <dbReference type="ChEBI" id="CHEBI:18420"/>
    </cofactor>
</comment>
<evidence type="ECO:0000256" key="4">
    <source>
        <dbReference type="ARBA" id="ARBA00022723"/>
    </source>
</evidence>
<dbReference type="SFLD" id="SFLDG01136">
    <property type="entry name" value="C1.6:_Phosphoserine_Phosphatas"/>
    <property type="match status" value="1"/>
</dbReference>
<keyword evidence="6 7" id="KW-0460">Magnesium</keyword>
<evidence type="ECO:0000256" key="7">
    <source>
        <dbReference type="PIRSR" id="PIRSR006118-2"/>
    </source>
</evidence>
<dbReference type="SFLD" id="SFLDG01138">
    <property type="entry name" value="C1.6.2:_Deoxy-d-mannose-octulo"/>
    <property type="match status" value="1"/>
</dbReference>
<dbReference type="InterPro" id="IPR010023">
    <property type="entry name" value="KdsC_fam"/>
</dbReference>
<comment type="similarity">
    <text evidence="2">Belongs to the KdsC family.</text>
</comment>
<dbReference type="Proteomes" id="UP000823935">
    <property type="component" value="Unassembled WGS sequence"/>
</dbReference>
<dbReference type="Gene3D" id="3.40.50.1000">
    <property type="entry name" value="HAD superfamily/HAD-like"/>
    <property type="match status" value="1"/>
</dbReference>
<comment type="caution">
    <text evidence="8">The sequence shown here is derived from an EMBL/GenBank/DDBJ whole genome shotgun (WGS) entry which is preliminary data.</text>
</comment>
<evidence type="ECO:0000256" key="5">
    <source>
        <dbReference type="ARBA" id="ARBA00022801"/>
    </source>
</evidence>
<dbReference type="SUPFAM" id="SSF56784">
    <property type="entry name" value="HAD-like"/>
    <property type="match status" value="1"/>
</dbReference>
<accession>A0A9D1JJY3</accession>
<dbReference type="SFLD" id="SFLDS00003">
    <property type="entry name" value="Haloacid_Dehalogenase"/>
    <property type="match status" value="1"/>
</dbReference>
<dbReference type="InterPro" id="IPR050793">
    <property type="entry name" value="CMP-NeuNAc_synthase"/>
</dbReference>
<protein>
    <submittedName>
        <fullName evidence="8">HAD hydrolase family protein</fullName>
    </submittedName>
</protein>
<dbReference type="AlphaFoldDB" id="A0A9D1JJY3"/>
<name>A0A9D1JJY3_9FIRM</name>
<dbReference type="PANTHER" id="PTHR21485:SF3">
    <property type="entry name" value="N-ACYLNEURAMINATE CYTIDYLYLTRANSFERASE"/>
    <property type="match status" value="1"/>
</dbReference>
<feature type="binding site" evidence="7">
    <location>
        <position position="109"/>
    </location>
    <ligand>
        <name>Mg(2+)</name>
        <dbReference type="ChEBI" id="CHEBI:18420"/>
    </ligand>
</feature>
<evidence type="ECO:0000256" key="6">
    <source>
        <dbReference type="ARBA" id="ARBA00022842"/>
    </source>
</evidence>
<evidence type="ECO:0000256" key="1">
    <source>
        <dbReference type="ARBA" id="ARBA00001946"/>
    </source>
</evidence>
<sequence>MSMGGRLEKIRLLVLDVDGTMTDGGIYLDDNGRESKRFSVRDGAGILLARQAGIETVILTGRESGCVTKRAQELGIRYVFQNVKEKGRFLGRFLEEKEIPGKVVAYLGDDFNDLAAMKLAGVTACPKDAAESVRRACDYVLKSRGGRGAVREFVEMILRKRDMLETCAEQLWGEKDEQVKGQTV</sequence>
<feature type="binding site" evidence="7">
    <location>
        <position position="16"/>
    </location>
    <ligand>
        <name>Mg(2+)</name>
        <dbReference type="ChEBI" id="CHEBI:18420"/>
    </ligand>
</feature>
<evidence type="ECO:0000256" key="2">
    <source>
        <dbReference type="ARBA" id="ARBA00005893"/>
    </source>
</evidence>
<dbReference type="FunFam" id="3.40.50.1000:FF:000029">
    <property type="entry name" value="3-deoxy-D-manno-octulosonate 8-phosphate phosphatase KdsC"/>
    <property type="match status" value="1"/>
</dbReference>
<proteinExistence type="inferred from homology"/>
<keyword evidence="5 8" id="KW-0378">Hydrolase</keyword>
<dbReference type="PIRSF" id="PIRSF006118">
    <property type="entry name" value="KDO8-P_Ptase"/>
    <property type="match status" value="1"/>
</dbReference>
<dbReference type="InterPro" id="IPR023214">
    <property type="entry name" value="HAD_sf"/>
</dbReference>
<evidence type="ECO:0000313" key="9">
    <source>
        <dbReference type="Proteomes" id="UP000823935"/>
    </source>
</evidence>
<evidence type="ECO:0000256" key="3">
    <source>
        <dbReference type="ARBA" id="ARBA00011881"/>
    </source>
</evidence>
<dbReference type="Pfam" id="PF00702">
    <property type="entry name" value="Hydrolase"/>
    <property type="match status" value="1"/>
</dbReference>
<gene>
    <name evidence="8" type="ORF">IAB44_06460</name>
</gene>
<feature type="binding site" evidence="7">
    <location>
        <position position="18"/>
    </location>
    <ligand>
        <name>substrate</name>
    </ligand>
</feature>
<evidence type="ECO:0000313" key="8">
    <source>
        <dbReference type="EMBL" id="HIS31173.1"/>
    </source>
</evidence>
<reference evidence="8" key="2">
    <citation type="journal article" date="2021" name="PeerJ">
        <title>Extensive microbial diversity within the chicken gut microbiome revealed by metagenomics and culture.</title>
        <authorList>
            <person name="Gilroy R."/>
            <person name="Ravi A."/>
            <person name="Getino M."/>
            <person name="Pursley I."/>
            <person name="Horton D.L."/>
            <person name="Alikhan N.F."/>
            <person name="Baker D."/>
            <person name="Gharbi K."/>
            <person name="Hall N."/>
            <person name="Watson M."/>
            <person name="Adriaenssens E.M."/>
            <person name="Foster-Nyarko E."/>
            <person name="Jarju S."/>
            <person name="Secka A."/>
            <person name="Antonio M."/>
            <person name="Oren A."/>
            <person name="Chaudhuri R.R."/>
            <person name="La Ragione R."/>
            <person name="Hildebrand F."/>
            <person name="Pallen M.J."/>
        </authorList>
    </citation>
    <scope>NUCLEOTIDE SEQUENCE</scope>
    <source>
        <strain evidence="8">CHK190-19873</strain>
    </source>
</reference>
<dbReference type="EMBL" id="DVIQ01000031">
    <property type="protein sequence ID" value="HIS31173.1"/>
    <property type="molecule type" value="Genomic_DNA"/>
</dbReference>
<reference evidence="8" key="1">
    <citation type="submission" date="2020-10" db="EMBL/GenBank/DDBJ databases">
        <authorList>
            <person name="Gilroy R."/>
        </authorList>
    </citation>
    <scope>NUCLEOTIDE SEQUENCE</scope>
    <source>
        <strain evidence="8">CHK190-19873</strain>
    </source>
</reference>
<dbReference type="CDD" id="cd01630">
    <property type="entry name" value="HAD_KDO-like"/>
    <property type="match status" value="1"/>
</dbReference>